<feature type="domain" description="Glucose-methanol-choline oxidoreductase N-terminal" evidence="8">
    <location>
        <begin position="256"/>
        <end position="270"/>
    </location>
</feature>
<sequence>MLMTDSYDYIVVGAGTAGCVMASRLSEDPSVRVLLVEAGGQDRNPMITMPGGLPFVYQNKRIGWGIQSGPEPHAGDKTIDEKAGRVIGGSSSINAMIFNRGNPMDFEQWAEDGLTDWDYAHVLPYFRTMETFAEGGNEWRGSEGPVHVTRARAAHQFYDAFLRAGEQAGFHVAADHNAYRQEGLHIAQSFIDQGVRWSSSKAYLRPAAKRANLTVLTRRLVTSIIVRDGRAGGVTLVEKGKTRTIRCDREVVMCAGAMQTPKLLMLSGIGPADELRRHGITVVAADDGVGANLQNHPGVDIQFGSAYEDSLTSQIGLLKRPRMGLEYVIKKQGLATTNFFETGAFLRTREDVTHPNMQYEFLPLTRQLRRGKLVPVPGFQFWMDLARPLSRGAVTLRSANPADQPSVVFNHLQEHQDLRDLVDGVKLARELVQQPAWQKYHPVQLTPGPDCSSDADLEAFVRRAVGTSYHASGTCRMGSEVGSVVDEHGRLRAVGGIRVADASIMPKVITGNINAPVMMMAEKIADHVRGRTPLPPSAASFYRTRRS</sequence>
<evidence type="ECO:0000256" key="6">
    <source>
        <dbReference type="RuleBase" id="RU003968"/>
    </source>
</evidence>
<dbReference type="Proteomes" id="UP000007947">
    <property type="component" value="Chromosome"/>
</dbReference>
<gene>
    <name evidence="9" type="ordered locus">MLP_19970</name>
</gene>
<feature type="binding site" evidence="5">
    <location>
        <position position="221"/>
    </location>
    <ligand>
        <name>FAD</name>
        <dbReference type="ChEBI" id="CHEBI:57692"/>
    </ligand>
</feature>
<dbReference type="Pfam" id="PF05199">
    <property type="entry name" value="GMC_oxred_C"/>
    <property type="match status" value="1"/>
</dbReference>
<evidence type="ECO:0000256" key="2">
    <source>
        <dbReference type="ARBA" id="ARBA00010790"/>
    </source>
</evidence>
<reference evidence="9 10" key="1">
    <citation type="submission" date="2011-05" db="EMBL/GenBank/DDBJ databases">
        <title>Whole genome sequence of Microlunatus phosphovorus NM-1.</title>
        <authorList>
            <person name="Hosoyama A."/>
            <person name="Sasaki K."/>
            <person name="Harada T."/>
            <person name="Igarashi R."/>
            <person name="Kawakoshi A."/>
            <person name="Sasagawa M."/>
            <person name="Fukada J."/>
            <person name="Nakamura S."/>
            <person name="Katano Y."/>
            <person name="Hanada S."/>
            <person name="Kamagata Y."/>
            <person name="Nakamura N."/>
            <person name="Yamazaki S."/>
            <person name="Fujita N."/>
        </authorList>
    </citation>
    <scope>NUCLEOTIDE SEQUENCE [LARGE SCALE GENOMIC DNA]</scope>
    <source>
        <strain evidence="10">ATCC 700054 / DSM 10555 / JCM 9379 / NBRC 101784 / NCIMB 13414 / VKM Ac-1990 / NM-1</strain>
    </source>
</reference>
<dbReference type="PIRSF" id="PIRSF000137">
    <property type="entry name" value="Alcohol_oxidase"/>
    <property type="match status" value="1"/>
</dbReference>
<dbReference type="NCBIfam" id="NF002550">
    <property type="entry name" value="PRK02106.1"/>
    <property type="match status" value="1"/>
</dbReference>
<dbReference type="KEGG" id="mph:MLP_19970"/>
<comment type="cofactor">
    <cofactor evidence="1 5">
        <name>FAD</name>
        <dbReference type="ChEBI" id="CHEBI:57692"/>
    </cofactor>
</comment>
<evidence type="ECO:0000256" key="5">
    <source>
        <dbReference type="PIRSR" id="PIRSR000137-2"/>
    </source>
</evidence>
<dbReference type="GO" id="GO:0019285">
    <property type="term" value="P:glycine betaine biosynthetic process from choline"/>
    <property type="evidence" value="ECO:0007669"/>
    <property type="project" value="TreeGrafter"/>
</dbReference>
<dbReference type="PROSITE" id="PS00623">
    <property type="entry name" value="GMC_OXRED_1"/>
    <property type="match status" value="1"/>
</dbReference>
<dbReference type="GO" id="GO:0016020">
    <property type="term" value="C:membrane"/>
    <property type="evidence" value="ECO:0007669"/>
    <property type="project" value="TreeGrafter"/>
</dbReference>
<proteinExistence type="inferred from homology"/>
<dbReference type="Gene3D" id="3.50.50.60">
    <property type="entry name" value="FAD/NAD(P)-binding domain"/>
    <property type="match status" value="1"/>
</dbReference>
<protein>
    <submittedName>
        <fullName evidence="9">Oxidoreductase</fullName>
    </submittedName>
</protein>
<keyword evidence="10" id="KW-1185">Reference proteome</keyword>
<keyword evidence="3 6" id="KW-0285">Flavoprotein</keyword>
<evidence type="ECO:0000259" key="8">
    <source>
        <dbReference type="PROSITE" id="PS00624"/>
    </source>
</evidence>
<dbReference type="GO" id="GO:0050660">
    <property type="term" value="F:flavin adenine dinucleotide binding"/>
    <property type="evidence" value="ECO:0007669"/>
    <property type="project" value="InterPro"/>
</dbReference>
<dbReference type="InterPro" id="IPR012132">
    <property type="entry name" value="GMC_OxRdtase"/>
</dbReference>
<dbReference type="Pfam" id="PF00732">
    <property type="entry name" value="GMC_oxred_N"/>
    <property type="match status" value="1"/>
</dbReference>
<dbReference type="PANTHER" id="PTHR11552:SF147">
    <property type="entry name" value="CHOLINE DEHYDROGENASE, MITOCHONDRIAL"/>
    <property type="match status" value="1"/>
</dbReference>
<keyword evidence="4 5" id="KW-0274">FAD</keyword>
<dbReference type="SUPFAM" id="SSF51905">
    <property type="entry name" value="FAD/NAD(P)-binding domain"/>
    <property type="match status" value="1"/>
</dbReference>
<dbReference type="SUPFAM" id="SSF54373">
    <property type="entry name" value="FAD-linked reductases, C-terminal domain"/>
    <property type="match status" value="1"/>
</dbReference>
<feature type="binding site" evidence="5">
    <location>
        <position position="86"/>
    </location>
    <ligand>
        <name>FAD</name>
        <dbReference type="ChEBI" id="CHEBI:57692"/>
    </ligand>
</feature>
<dbReference type="InterPro" id="IPR036188">
    <property type="entry name" value="FAD/NAD-bd_sf"/>
</dbReference>
<dbReference type="EMBL" id="AP012204">
    <property type="protein sequence ID" value="BAK35011.1"/>
    <property type="molecule type" value="Genomic_DNA"/>
</dbReference>
<organism evidence="9 10">
    <name type="scientific">Microlunatus phosphovorus (strain ATCC 700054 / DSM 10555 / JCM 9379 / NBRC 101784 / NCIMB 13414 / VKM Ac-1990 / NM-1)</name>
    <dbReference type="NCBI Taxonomy" id="1032480"/>
    <lineage>
        <taxon>Bacteria</taxon>
        <taxon>Bacillati</taxon>
        <taxon>Actinomycetota</taxon>
        <taxon>Actinomycetes</taxon>
        <taxon>Propionibacteriales</taxon>
        <taxon>Propionibacteriaceae</taxon>
        <taxon>Microlunatus</taxon>
    </lineage>
</organism>
<dbReference type="PANTHER" id="PTHR11552">
    <property type="entry name" value="GLUCOSE-METHANOL-CHOLINE GMC OXIDOREDUCTASE"/>
    <property type="match status" value="1"/>
</dbReference>
<evidence type="ECO:0000256" key="4">
    <source>
        <dbReference type="ARBA" id="ARBA00022827"/>
    </source>
</evidence>
<evidence type="ECO:0000313" key="9">
    <source>
        <dbReference type="EMBL" id="BAK35011.1"/>
    </source>
</evidence>
<evidence type="ECO:0000313" key="10">
    <source>
        <dbReference type="Proteomes" id="UP000007947"/>
    </source>
</evidence>
<dbReference type="AlphaFoldDB" id="F5XTD9"/>
<name>F5XTD9_MICPN</name>
<evidence type="ECO:0000256" key="1">
    <source>
        <dbReference type="ARBA" id="ARBA00001974"/>
    </source>
</evidence>
<evidence type="ECO:0000256" key="3">
    <source>
        <dbReference type="ARBA" id="ARBA00022630"/>
    </source>
</evidence>
<evidence type="ECO:0000259" key="7">
    <source>
        <dbReference type="PROSITE" id="PS00623"/>
    </source>
</evidence>
<dbReference type="eggNOG" id="COG2303">
    <property type="taxonomic scope" value="Bacteria"/>
</dbReference>
<dbReference type="GO" id="GO:0008812">
    <property type="term" value="F:choline dehydrogenase activity"/>
    <property type="evidence" value="ECO:0007669"/>
    <property type="project" value="TreeGrafter"/>
</dbReference>
<feature type="domain" description="Glucose-methanol-choline oxidoreductase N-terminal" evidence="7">
    <location>
        <begin position="84"/>
        <end position="107"/>
    </location>
</feature>
<dbReference type="Gene3D" id="3.30.560.10">
    <property type="entry name" value="Glucose Oxidase, domain 3"/>
    <property type="match status" value="1"/>
</dbReference>
<dbReference type="PROSITE" id="PS00624">
    <property type="entry name" value="GMC_OXRED_2"/>
    <property type="match status" value="1"/>
</dbReference>
<accession>F5XTD9</accession>
<dbReference type="InterPro" id="IPR000172">
    <property type="entry name" value="GMC_OxRdtase_N"/>
</dbReference>
<dbReference type="STRING" id="1032480.MLP_19970"/>
<comment type="similarity">
    <text evidence="2 6">Belongs to the GMC oxidoreductase family.</text>
</comment>
<dbReference type="InterPro" id="IPR007867">
    <property type="entry name" value="GMC_OxRtase_C"/>
</dbReference>
<dbReference type="HOGENOM" id="CLU_002865_7_1_11"/>